<dbReference type="EMBL" id="ML991855">
    <property type="protein sequence ID" value="KAF2229735.1"/>
    <property type="molecule type" value="Genomic_DNA"/>
</dbReference>
<dbReference type="OrthoDB" id="3200163at2759"/>
<name>A0A6A6GVI7_VIRVR</name>
<protein>
    <submittedName>
        <fullName evidence="1">Uncharacterized protein</fullName>
    </submittedName>
</protein>
<dbReference type="AlphaFoldDB" id="A0A6A6GVI7"/>
<sequence>MDFYSPENNDFHTLVLGAVRVWLGVLSDCGIDLDGYGRREQQVFLQETPDVREHLACCSELDPRNEHPPNIDIPWSIECAFWTDGPVSHLSRYRSGAEIPPLRLANFTYGPRPEDWELQFESCEEEWIGTFWSLIERQEDIGRLASSTPPTPGGWVEEG</sequence>
<evidence type="ECO:0000313" key="2">
    <source>
        <dbReference type="Proteomes" id="UP000800092"/>
    </source>
</evidence>
<evidence type="ECO:0000313" key="1">
    <source>
        <dbReference type="EMBL" id="KAF2229735.1"/>
    </source>
</evidence>
<dbReference type="Proteomes" id="UP000800092">
    <property type="component" value="Unassembled WGS sequence"/>
</dbReference>
<reference evidence="1" key="1">
    <citation type="journal article" date="2020" name="Stud. Mycol.">
        <title>101 Dothideomycetes genomes: a test case for predicting lifestyles and emergence of pathogens.</title>
        <authorList>
            <person name="Haridas S."/>
            <person name="Albert R."/>
            <person name="Binder M."/>
            <person name="Bloem J."/>
            <person name="Labutti K."/>
            <person name="Salamov A."/>
            <person name="Andreopoulos B."/>
            <person name="Baker S."/>
            <person name="Barry K."/>
            <person name="Bills G."/>
            <person name="Bluhm B."/>
            <person name="Cannon C."/>
            <person name="Castanera R."/>
            <person name="Culley D."/>
            <person name="Daum C."/>
            <person name="Ezra D."/>
            <person name="Gonzalez J."/>
            <person name="Henrissat B."/>
            <person name="Kuo A."/>
            <person name="Liang C."/>
            <person name="Lipzen A."/>
            <person name="Lutzoni F."/>
            <person name="Magnuson J."/>
            <person name="Mondo S."/>
            <person name="Nolan M."/>
            <person name="Ohm R."/>
            <person name="Pangilinan J."/>
            <person name="Park H.-J."/>
            <person name="Ramirez L."/>
            <person name="Alfaro M."/>
            <person name="Sun H."/>
            <person name="Tritt A."/>
            <person name="Yoshinaga Y."/>
            <person name="Zwiers L.-H."/>
            <person name="Turgeon B."/>
            <person name="Goodwin S."/>
            <person name="Spatafora J."/>
            <person name="Crous P."/>
            <person name="Grigoriev I."/>
        </authorList>
    </citation>
    <scope>NUCLEOTIDE SEQUENCE</scope>
    <source>
        <strain evidence="1">Tuck. ex Michener</strain>
    </source>
</reference>
<keyword evidence="2" id="KW-1185">Reference proteome</keyword>
<organism evidence="1 2">
    <name type="scientific">Viridothelium virens</name>
    <name type="common">Speckled blister lichen</name>
    <name type="synonym">Trypethelium virens</name>
    <dbReference type="NCBI Taxonomy" id="1048519"/>
    <lineage>
        <taxon>Eukaryota</taxon>
        <taxon>Fungi</taxon>
        <taxon>Dikarya</taxon>
        <taxon>Ascomycota</taxon>
        <taxon>Pezizomycotina</taxon>
        <taxon>Dothideomycetes</taxon>
        <taxon>Dothideomycetes incertae sedis</taxon>
        <taxon>Trypetheliales</taxon>
        <taxon>Trypetheliaceae</taxon>
        <taxon>Viridothelium</taxon>
    </lineage>
</organism>
<proteinExistence type="predicted"/>
<accession>A0A6A6GVI7</accession>
<gene>
    <name evidence="1" type="ORF">EV356DRAFT_371619</name>
</gene>